<keyword evidence="2" id="KW-0121">Carboxypeptidase</keyword>
<keyword evidence="4 6" id="KW-0378">Hydrolase</keyword>
<evidence type="ECO:0000313" key="6">
    <source>
        <dbReference type="EMBL" id="EPQ54184.1"/>
    </source>
</evidence>
<reference evidence="6 7" key="1">
    <citation type="journal article" date="2012" name="Science">
        <title>The Paleozoic origin of enzymatic lignin decomposition reconstructed from 31 fungal genomes.</title>
        <authorList>
            <person name="Floudas D."/>
            <person name="Binder M."/>
            <person name="Riley R."/>
            <person name="Barry K."/>
            <person name="Blanchette R.A."/>
            <person name="Henrissat B."/>
            <person name="Martinez A.T."/>
            <person name="Otillar R."/>
            <person name="Spatafora J.W."/>
            <person name="Yadav J.S."/>
            <person name="Aerts A."/>
            <person name="Benoit I."/>
            <person name="Boyd A."/>
            <person name="Carlson A."/>
            <person name="Copeland A."/>
            <person name="Coutinho P.M."/>
            <person name="de Vries R.P."/>
            <person name="Ferreira P."/>
            <person name="Findley K."/>
            <person name="Foster B."/>
            <person name="Gaskell J."/>
            <person name="Glotzer D."/>
            <person name="Gorecki P."/>
            <person name="Heitman J."/>
            <person name="Hesse C."/>
            <person name="Hori C."/>
            <person name="Igarashi K."/>
            <person name="Jurgens J.A."/>
            <person name="Kallen N."/>
            <person name="Kersten P."/>
            <person name="Kohler A."/>
            <person name="Kuees U."/>
            <person name="Kumar T.K.A."/>
            <person name="Kuo A."/>
            <person name="LaButti K."/>
            <person name="Larrondo L.F."/>
            <person name="Lindquist E."/>
            <person name="Ling A."/>
            <person name="Lombard V."/>
            <person name="Lucas S."/>
            <person name="Lundell T."/>
            <person name="Martin R."/>
            <person name="McLaughlin D.J."/>
            <person name="Morgenstern I."/>
            <person name="Morin E."/>
            <person name="Murat C."/>
            <person name="Nagy L.G."/>
            <person name="Nolan M."/>
            <person name="Ohm R.A."/>
            <person name="Patyshakuliyeva A."/>
            <person name="Rokas A."/>
            <person name="Ruiz-Duenas F.J."/>
            <person name="Sabat G."/>
            <person name="Salamov A."/>
            <person name="Samejima M."/>
            <person name="Schmutz J."/>
            <person name="Slot J.C."/>
            <person name="St John F."/>
            <person name="Stenlid J."/>
            <person name="Sun H."/>
            <person name="Sun S."/>
            <person name="Syed K."/>
            <person name="Tsang A."/>
            <person name="Wiebenga A."/>
            <person name="Young D."/>
            <person name="Pisabarro A."/>
            <person name="Eastwood D.C."/>
            <person name="Martin F."/>
            <person name="Cullen D."/>
            <person name="Grigoriev I.V."/>
            <person name="Hibbett D.S."/>
        </authorList>
    </citation>
    <scope>NUCLEOTIDE SEQUENCE [LARGE SCALE GENOMIC DNA]</scope>
    <source>
        <strain evidence="6 7">ATCC 11539</strain>
    </source>
</reference>
<dbReference type="InterPro" id="IPR029058">
    <property type="entry name" value="AB_hydrolase_fold"/>
</dbReference>
<name>S7RN60_GLOTA</name>
<gene>
    <name evidence="6" type="ORF">GLOTRDRAFT_44561</name>
</gene>
<dbReference type="HOGENOM" id="CLU_008523_12_3_1"/>
<dbReference type="OrthoDB" id="443318at2759"/>
<dbReference type="GeneID" id="19306287"/>
<evidence type="ECO:0000256" key="5">
    <source>
        <dbReference type="ARBA" id="ARBA00023180"/>
    </source>
</evidence>
<dbReference type="InterPro" id="IPR001563">
    <property type="entry name" value="Peptidase_S10"/>
</dbReference>
<dbReference type="KEGG" id="gtr:GLOTRDRAFT_44561"/>
<dbReference type="OMA" id="WKVYIAG"/>
<feature type="non-terminal residue" evidence="6">
    <location>
        <position position="1"/>
    </location>
</feature>
<keyword evidence="3" id="KW-0645">Protease</keyword>
<organism evidence="6 7">
    <name type="scientific">Gloeophyllum trabeum (strain ATCC 11539 / FP-39264 / Madison 617)</name>
    <name type="common">Brown rot fungus</name>
    <dbReference type="NCBI Taxonomy" id="670483"/>
    <lineage>
        <taxon>Eukaryota</taxon>
        <taxon>Fungi</taxon>
        <taxon>Dikarya</taxon>
        <taxon>Basidiomycota</taxon>
        <taxon>Agaricomycotina</taxon>
        <taxon>Agaricomycetes</taxon>
        <taxon>Gloeophyllales</taxon>
        <taxon>Gloeophyllaceae</taxon>
        <taxon>Gloeophyllum</taxon>
    </lineage>
</organism>
<evidence type="ECO:0000313" key="7">
    <source>
        <dbReference type="Proteomes" id="UP000030669"/>
    </source>
</evidence>
<proteinExistence type="inferred from homology"/>
<protein>
    <submittedName>
        <fullName evidence="6">Alpha/beta-hydrolase</fullName>
    </submittedName>
</protein>
<evidence type="ECO:0000256" key="1">
    <source>
        <dbReference type="ARBA" id="ARBA00009431"/>
    </source>
</evidence>
<sequence>PIVTFDPGDSWAGLLPISSNANETRKLFFWFWPAVNESRSQDFIFWTNGGPGCSSLEGLLQENGPISWSWGQAQPTQRVLVLNPWSWTNLANVIWVDQPVGTGFSEGTPDIADDSDLARELVGFLQQFLAVFTELSGSNFYLTGESFAGFYIPYIANYIYENPGILDLNLQGIWLSDPSISHDVVEYDIPAFGFVKENQALFPLNSTFMSHIEQASNSCGYTTYVDTYATYPPAGPLPLPGGTVKIPSQCKIRDAVTSAMQLINPAFTKYRVSNAWPIPCKYVPLMCTIVTLSLSCCRTDVQDAIHAPHKNWVGCTTEGLYTGGQDTSTPSALSILPSVIERSTRTVIAQGLFVGCYRRNMTWGGKQGFQTPIEPESFNVEDVMGGTGVSGIYGNMHTERSLTYVEFYFSGHYTPQFVPWAAYQTVEYLVGLRECPSSNLTDCT</sequence>
<dbReference type="GO" id="GO:0006508">
    <property type="term" value="P:proteolysis"/>
    <property type="evidence" value="ECO:0007669"/>
    <property type="project" value="UniProtKB-KW"/>
</dbReference>
<evidence type="ECO:0000256" key="3">
    <source>
        <dbReference type="ARBA" id="ARBA00022670"/>
    </source>
</evidence>
<dbReference type="EMBL" id="KB469304">
    <property type="protein sequence ID" value="EPQ54184.1"/>
    <property type="molecule type" value="Genomic_DNA"/>
</dbReference>
<accession>S7RN60</accession>
<dbReference type="PRINTS" id="PR00724">
    <property type="entry name" value="CRBOXYPTASEC"/>
</dbReference>
<evidence type="ECO:0000256" key="2">
    <source>
        <dbReference type="ARBA" id="ARBA00022645"/>
    </source>
</evidence>
<dbReference type="Pfam" id="PF00450">
    <property type="entry name" value="Peptidase_S10"/>
    <property type="match status" value="1"/>
</dbReference>
<dbReference type="Gene3D" id="3.40.50.1820">
    <property type="entry name" value="alpha/beta hydrolase"/>
    <property type="match status" value="1"/>
</dbReference>
<comment type="similarity">
    <text evidence="1">Belongs to the peptidase S10 family.</text>
</comment>
<evidence type="ECO:0000256" key="4">
    <source>
        <dbReference type="ARBA" id="ARBA00022801"/>
    </source>
</evidence>
<dbReference type="PANTHER" id="PTHR11802:SF479">
    <property type="entry name" value="CARBOXYPEPTIDASE"/>
    <property type="match status" value="1"/>
</dbReference>
<dbReference type="PANTHER" id="PTHR11802">
    <property type="entry name" value="SERINE PROTEASE FAMILY S10 SERINE CARBOXYPEPTIDASE"/>
    <property type="match status" value="1"/>
</dbReference>
<dbReference type="Proteomes" id="UP000030669">
    <property type="component" value="Unassembled WGS sequence"/>
</dbReference>
<dbReference type="GO" id="GO:0004185">
    <property type="term" value="F:serine-type carboxypeptidase activity"/>
    <property type="evidence" value="ECO:0007669"/>
    <property type="project" value="InterPro"/>
</dbReference>
<keyword evidence="5" id="KW-0325">Glycoprotein</keyword>
<dbReference type="AlphaFoldDB" id="S7RN60"/>
<dbReference type="RefSeq" id="XP_007867253.1">
    <property type="nucleotide sequence ID" value="XM_007869062.1"/>
</dbReference>
<dbReference type="eggNOG" id="KOG1282">
    <property type="taxonomic scope" value="Eukaryota"/>
</dbReference>
<keyword evidence="7" id="KW-1185">Reference proteome</keyword>
<dbReference type="SUPFAM" id="SSF53474">
    <property type="entry name" value="alpha/beta-Hydrolases"/>
    <property type="match status" value="1"/>
</dbReference>